<comment type="similarity">
    <text evidence="1">Belongs to the bacterial histone-like protein family.</text>
</comment>
<accession>A0A975TXI2</accession>
<keyword evidence="6" id="KW-1185">Reference proteome</keyword>
<dbReference type="Gene3D" id="4.10.520.10">
    <property type="entry name" value="IHF-like DNA-binding proteins"/>
    <property type="match status" value="1"/>
</dbReference>
<evidence type="ECO:0000313" key="5">
    <source>
        <dbReference type="EMBL" id="QXL89110.1"/>
    </source>
</evidence>
<name>A0A975TXI2_9RHOB</name>
<gene>
    <name evidence="4" type="ORF">KUL25_06255</name>
    <name evidence="5" type="ORF">KUL25_06260</name>
</gene>
<evidence type="ECO:0000256" key="3">
    <source>
        <dbReference type="SAM" id="MobiDB-lite"/>
    </source>
</evidence>
<organism evidence="5">
    <name type="scientific">Gymnodinialimonas phycosphaerae</name>
    <dbReference type="NCBI Taxonomy" id="2841589"/>
    <lineage>
        <taxon>Bacteria</taxon>
        <taxon>Pseudomonadati</taxon>
        <taxon>Pseudomonadota</taxon>
        <taxon>Alphaproteobacteria</taxon>
        <taxon>Rhodobacterales</taxon>
        <taxon>Paracoccaceae</taxon>
        <taxon>Gymnodinialimonas</taxon>
    </lineage>
</organism>
<reference evidence="5 6" key="1">
    <citation type="submission" date="2021-07" db="EMBL/GenBank/DDBJ databases">
        <title>Karlodiniumbacter phycospheric gen. nov., sp. nov., a phycosphere bacterium isolated from karlodinium veneficum.</title>
        <authorList>
            <person name="Peng Y."/>
            <person name="Jiang L."/>
            <person name="Lee J."/>
        </authorList>
    </citation>
    <scope>NUCLEOTIDE SEQUENCE</scope>
    <source>
        <strain evidence="5 6">N5</strain>
    </source>
</reference>
<feature type="region of interest" description="Disordered" evidence="3">
    <location>
        <begin position="1"/>
        <end position="67"/>
    </location>
</feature>
<dbReference type="Proteomes" id="UP000693972">
    <property type="component" value="Unassembled WGS sequence"/>
</dbReference>
<dbReference type="SUPFAM" id="SSF47729">
    <property type="entry name" value="IHF-like DNA-binding proteins"/>
    <property type="match status" value="1"/>
</dbReference>
<protein>
    <submittedName>
        <fullName evidence="5">HU family DNA-binding protein</fullName>
    </submittedName>
</protein>
<dbReference type="Pfam" id="PF00216">
    <property type="entry name" value="Bac_DNA_binding"/>
    <property type="match status" value="1"/>
</dbReference>
<evidence type="ECO:0000313" key="4">
    <source>
        <dbReference type="EMBL" id="MBY4892360.1"/>
    </source>
</evidence>
<evidence type="ECO:0000256" key="2">
    <source>
        <dbReference type="ARBA" id="ARBA00023125"/>
    </source>
</evidence>
<keyword evidence="2 5" id="KW-0238">DNA-binding</keyword>
<dbReference type="GO" id="GO:0030527">
    <property type="term" value="F:structural constituent of chromatin"/>
    <property type="evidence" value="ECO:0007669"/>
    <property type="project" value="InterPro"/>
</dbReference>
<evidence type="ECO:0000256" key="1">
    <source>
        <dbReference type="ARBA" id="ARBA00010529"/>
    </source>
</evidence>
<sequence length="154" mass="16136">MATSTKPRKRKSTSAGPRRTGTLGVTTSAPAAEAPADVTPAEDVTAPTTDTPNAEAAPAPEDDRLKRPDLIEAVAKRVSLKRSEAKMVFDVVLDEIGKALDGSDEIVVPPLGKLMVKKRLEKPGGDMLTLKLKRAQADPAAGDVAPLAEAEEDS</sequence>
<feature type="compositionally biased region" description="Low complexity" evidence="3">
    <location>
        <begin position="45"/>
        <end position="59"/>
    </location>
</feature>
<dbReference type="InterPro" id="IPR000119">
    <property type="entry name" value="Hist_DNA-bd"/>
</dbReference>
<dbReference type="GO" id="GO:0003677">
    <property type="term" value="F:DNA binding"/>
    <property type="evidence" value="ECO:0007669"/>
    <property type="project" value="UniProtKB-KW"/>
</dbReference>
<dbReference type="InterPro" id="IPR010992">
    <property type="entry name" value="IHF-like_DNA-bd_dom_sf"/>
</dbReference>
<dbReference type="EMBL" id="CP078073">
    <property type="protein sequence ID" value="QXL89110.1"/>
    <property type="molecule type" value="Genomic_DNA"/>
</dbReference>
<feature type="compositionally biased region" description="Basic residues" evidence="3">
    <location>
        <begin position="1"/>
        <end position="12"/>
    </location>
</feature>
<dbReference type="AlphaFoldDB" id="A0A975TXI2"/>
<dbReference type="RefSeq" id="WP_257892159.1">
    <property type="nucleotide sequence ID" value="NZ_JAIMBW010000001.1"/>
</dbReference>
<dbReference type="EMBL" id="JAIMBW010000001">
    <property type="protein sequence ID" value="MBY4892360.1"/>
    <property type="molecule type" value="Genomic_DNA"/>
</dbReference>
<proteinExistence type="inferred from homology"/>
<evidence type="ECO:0000313" key="6">
    <source>
        <dbReference type="Proteomes" id="UP000693972"/>
    </source>
</evidence>